<dbReference type="AlphaFoldDB" id="A0A8H3TSI0"/>
<feature type="compositionally biased region" description="Basic and acidic residues" evidence="1">
    <location>
        <begin position="347"/>
        <end position="357"/>
    </location>
</feature>
<feature type="compositionally biased region" description="Low complexity" evidence="1">
    <location>
        <begin position="388"/>
        <end position="403"/>
    </location>
</feature>
<gene>
    <name evidence="2" type="ORF">NliqN6_2789</name>
</gene>
<feature type="compositionally biased region" description="Polar residues" evidence="1">
    <location>
        <begin position="455"/>
        <end position="471"/>
    </location>
</feature>
<evidence type="ECO:0000256" key="1">
    <source>
        <dbReference type="SAM" id="MobiDB-lite"/>
    </source>
</evidence>
<protein>
    <submittedName>
        <fullName evidence="2">Uncharacterized protein</fullName>
    </submittedName>
</protein>
<dbReference type="EMBL" id="BLZA01000018">
    <property type="protein sequence ID" value="GHJ86387.1"/>
    <property type="molecule type" value="Genomic_DNA"/>
</dbReference>
<feature type="compositionally biased region" description="Basic and acidic residues" evidence="1">
    <location>
        <begin position="475"/>
        <end position="485"/>
    </location>
</feature>
<feature type="region of interest" description="Disordered" evidence="1">
    <location>
        <begin position="347"/>
        <end position="489"/>
    </location>
</feature>
<evidence type="ECO:0000313" key="3">
    <source>
        <dbReference type="Proteomes" id="UP000620104"/>
    </source>
</evidence>
<keyword evidence="3" id="KW-1185">Reference proteome</keyword>
<dbReference type="OrthoDB" id="2592184at2759"/>
<feature type="compositionally biased region" description="Polar residues" evidence="1">
    <location>
        <begin position="300"/>
        <end position="311"/>
    </location>
</feature>
<evidence type="ECO:0000313" key="2">
    <source>
        <dbReference type="EMBL" id="GHJ86387.1"/>
    </source>
</evidence>
<comment type="caution">
    <text evidence="2">The sequence shown here is derived from an EMBL/GenBank/DDBJ whole genome shotgun (WGS) entry which is preliminary data.</text>
</comment>
<proteinExistence type="predicted"/>
<name>A0A8H3TSI0_9TREE</name>
<accession>A0A8H3TSI0</accession>
<feature type="compositionally biased region" description="Polar residues" evidence="1">
    <location>
        <begin position="358"/>
        <end position="376"/>
    </location>
</feature>
<sequence length="500" mass="54234">MAARRTALSTARTILGQPARLAPQTAKALPAVSQLHSSAVTLSATSSVNSTPFADDAPIPGATYVHIPPLEIPAEGLVPSQGSAQIRAVIGMNGPTLTVAHSLAIIKAIEAKCGPVVYAHHRRDPVNGTLLRRIDIKLLHPITLTQPLVLEIPCPKISREHRLQGGPSLDEVERAILERPSSMSTASSSRKGAKNATTGVLHEDYDVVFAEVETVAAKIADDAASKYGVNRLPAERKRGIFTSRVQRGRKKPEEEKKEDEEILERLMDWDGFYGGFEGLQEAYRPLSAVLPARAVAPGSATEQNVRSTSTPTSPPKVQKLSPSELAAQKEADKRALEEKLVAEREYWRQRRETEKTMQTESSTSDNAARLTPSPTLLQRLLEGDNEKTAASTSSAASSDETSSVKLSKTETVASHKDSPVPLNKAQTRLVDQARQRAREESSPSLIQKFPFLTGGKTSQQVKPEPQSSSAASKGFKPDAPSKDTEEGTLESWAQWFKKRV</sequence>
<reference evidence="2" key="1">
    <citation type="submission" date="2020-07" db="EMBL/GenBank/DDBJ databases">
        <title>Draft Genome Sequence of a Deep-Sea Yeast, Naganishia (Cryptococcus) liquefaciens strain N6.</title>
        <authorList>
            <person name="Han Y.W."/>
            <person name="Kajitani R."/>
            <person name="Morimoto H."/>
            <person name="Parhat M."/>
            <person name="Tsubouchi H."/>
            <person name="Bakenova O."/>
            <person name="Ogata M."/>
            <person name="Argunhan B."/>
            <person name="Aoki R."/>
            <person name="Kajiwara S."/>
            <person name="Itoh T."/>
            <person name="Iwasaki H."/>
        </authorList>
    </citation>
    <scope>NUCLEOTIDE SEQUENCE</scope>
    <source>
        <strain evidence="2">N6</strain>
    </source>
</reference>
<dbReference type="Proteomes" id="UP000620104">
    <property type="component" value="Unassembled WGS sequence"/>
</dbReference>
<organism evidence="2 3">
    <name type="scientific">Naganishia liquefaciens</name>
    <dbReference type="NCBI Taxonomy" id="104408"/>
    <lineage>
        <taxon>Eukaryota</taxon>
        <taxon>Fungi</taxon>
        <taxon>Dikarya</taxon>
        <taxon>Basidiomycota</taxon>
        <taxon>Agaricomycotina</taxon>
        <taxon>Tremellomycetes</taxon>
        <taxon>Filobasidiales</taxon>
        <taxon>Filobasidiaceae</taxon>
        <taxon>Naganishia</taxon>
    </lineage>
</organism>
<feature type="compositionally biased region" description="Basic and acidic residues" evidence="1">
    <location>
        <begin position="431"/>
        <end position="441"/>
    </location>
</feature>
<feature type="region of interest" description="Disordered" evidence="1">
    <location>
        <begin position="297"/>
        <end position="334"/>
    </location>
</feature>